<name>A0A564WIC5_9PROT</name>
<dbReference type="AlphaFoldDB" id="A0A564WIC5"/>
<protein>
    <submittedName>
        <fullName evidence="2">Uncharacterized protein</fullName>
    </submittedName>
</protein>
<accession>A0A564WIC5</accession>
<proteinExistence type="predicted"/>
<dbReference type="EMBL" id="UXAT02000052">
    <property type="protein sequence ID" value="VUX47688.1"/>
    <property type="molecule type" value="Genomic_DNA"/>
</dbReference>
<keyword evidence="3" id="KW-1185">Reference proteome</keyword>
<reference evidence="2" key="1">
    <citation type="submission" date="2018-11" db="EMBL/GenBank/DDBJ databases">
        <authorList>
            <person name="Onetto C."/>
        </authorList>
    </citation>
    <scope>NUCLEOTIDE SEQUENCE [LARGE SCALE GENOMIC DNA]</scope>
</reference>
<sequence>MHAMRSGVEARDPANPNMITSNPFSVAWLPQVHAGDTPNLRRMGRDATVPPPAHQRYPTRSRLKLCDTRHTRSCKLACQDL</sequence>
<evidence type="ECO:0000256" key="1">
    <source>
        <dbReference type="SAM" id="MobiDB-lite"/>
    </source>
</evidence>
<evidence type="ECO:0000313" key="2">
    <source>
        <dbReference type="EMBL" id="VUX47688.1"/>
    </source>
</evidence>
<dbReference type="Proteomes" id="UP000326641">
    <property type="component" value="Unassembled WGS sequence"/>
</dbReference>
<evidence type="ECO:0000313" key="3">
    <source>
        <dbReference type="Proteomes" id="UP000326641"/>
    </source>
</evidence>
<comment type="caution">
    <text evidence="2">The sequence shown here is derived from an EMBL/GenBank/DDBJ whole genome shotgun (WGS) entry which is preliminary data.</text>
</comment>
<organism evidence="2 3">
    <name type="scientific">Candidatus Defluviicoccus seviourii</name>
    <dbReference type="NCBI Taxonomy" id="2565273"/>
    <lineage>
        <taxon>Bacteria</taxon>
        <taxon>Pseudomonadati</taxon>
        <taxon>Pseudomonadota</taxon>
        <taxon>Alphaproteobacteria</taxon>
        <taxon>Rhodospirillales</taxon>
        <taxon>Rhodospirillaceae</taxon>
        <taxon>Defluviicoccus</taxon>
    </lineage>
</organism>
<feature type="region of interest" description="Disordered" evidence="1">
    <location>
        <begin position="35"/>
        <end position="60"/>
    </location>
</feature>
<gene>
    <name evidence="2" type="ORF">DF3PA_70009</name>
</gene>